<proteinExistence type="predicted"/>
<dbReference type="Pfam" id="PF07739">
    <property type="entry name" value="TipAS"/>
    <property type="match status" value="1"/>
</dbReference>
<dbReference type="EMBL" id="NOIG01000001">
    <property type="protein sequence ID" value="OYD52056.1"/>
    <property type="molecule type" value="Genomic_DNA"/>
</dbReference>
<name>A0A235ESM9_9BURK</name>
<dbReference type="RefSeq" id="WP_094285459.1">
    <property type="nucleotide sequence ID" value="NZ_NOIG01000001.1"/>
</dbReference>
<dbReference type="AlphaFoldDB" id="A0A235ESM9"/>
<evidence type="ECO:0000313" key="2">
    <source>
        <dbReference type="EMBL" id="OYD52056.1"/>
    </source>
</evidence>
<reference evidence="2 3" key="1">
    <citation type="submission" date="2017-07" db="EMBL/GenBank/DDBJ databases">
        <title>Acidovorax KNDSW TSA 6 genome sequence and assembly.</title>
        <authorList>
            <person name="Mayilraj S."/>
        </authorList>
    </citation>
    <scope>NUCLEOTIDE SEQUENCE [LARGE SCALE GENOMIC DNA]</scope>
    <source>
        <strain evidence="2 3">KNDSW-TSA6</strain>
    </source>
</reference>
<sequence length="128" mass="14607">MSLQQTTPEYLDQCRAAQRAEQERSLATTDNWAHVDKPKVHADFDAFYKELAPLIDANAPESEVIQALMDKHFAIVARFYVPSRDAYVGTALFYADNADMKAFHNTYHPRMVEFLGDAAYTYALQNLQ</sequence>
<dbReference type="Proteomes" id="UP000215441">
    <property type="component" value="Unassembled WGS sequence"/>
</dbReference>
<dbReference type="InterPro" id="IPR036244">
    <property type="entry name" value="TipA-like_antibiotic-bd"/>
</dbReference>
<dbReference type="InterPro" id="IPR012925">
    <property type="entry name" value="TipAS_dom"/>
</dbReference>
<dbReference type="Gene3D" id="1.10.490.50">
    <property type="entry name" value="Antibiotic binding domain of TipA-like multidrug resistance regulators"/>
    <property type="match status" value="1"/>
</dbReference>
<evidence type="ECO:0000313" key="3">
    <source>
        <dbReference type="Proteomes" id="UP000215441"/>
    </source>
</evidence>
<organism evidence="2 3">
    <name type="scientific">Acidovorax kalamii</name>
    <dbReference type="NCBI Taxonomy" id="2004485"/>
    <lineage>
        <taxon>Bacteria</taxon>
        <taxon>Pseudomonadati</taxon>
        <taxon>Pseudomonadota</taxon>
        <taxon>Betaproteobacteria</taxon>
        <taxon>Burkholderiales</taxon>
        <taxon>Comamonadaceae</taxon>
        <taxon>Acidovorax</taxon>
    </lineage>
</organism>
<keyword evidence="3" id="KW-1185">Reference proteome</keyword>
<comment type="caution">
    <text evidence="2">The sequence shown here is derived from an EMBL/GenBank/DDBJ whole genome shotgun (WGS) entry which is preliminary data.</text>
</comment>
<gene>
    <name evidence="2" type="ORF">CBY09_00745</name>
</gene>
<dbReference type="OrthoDB" id="9802944at2"/>
<accession>A0A235ESM9</accession>
<feature type="domain" description="TipAS antibiotic-recognition" evidence="1">
    <location>
        <begin position="21"/>
        <end position="122"/>
    </location>
</feature>
<evidence type="ECO:0000259" key="1">
    <source>
        <dbReference type="Pfam" id="PF07739"/>
    </source>
</evidence>
<dbReference type="SUPFAM" id="SSF89082">
    <property type="entry name" value="Antibiotic binding domain of TipA-like multidrug resistance regulators"/>
    <property type="match status" value="1"/>
</dbReference>
<protein>
    <submittedName>
        <fullName evidence="2">Transcriptional regulator</fullName>
    </submittedName>
</protein>